<dbReference type="Pfam" id="PF10391">
    <property type="entry name" value="DNA_pol_lambd_f"/>
    <property type="match status" value="1"/>
</dbReference>
<dbReference type="CDD" id="cd00141">
    <property type="entry name" value="NT_POLXc"/>
    <property type="match status" value="1"/>
</dbReference>
<dbReference type="PANTHER" id="PTHR11276">
    <property type="entry name" value="DNA POLYMERASE TYPE-X FAMILY MEMBER"/>
    <property type="match status" value="1"/>
</dbReference>
<keyword evidence="7" id="KW-0539">Nucleus</keyword>
<keyword evidence="5 7" id="KW-0234">DNA repair</keyword>
<dbReference type="Gene3D" id="3.30.210.10">
    <property type="entry name" value="DNA polymerase, thumb domain"/>
    <property type="match status" value="1"/>
</dbReference>
<dbReference type="FunFam" id="1.10.150.110:FF:000005">
    <property type="entry name" value="DNA polymerase POL4"/>
    <property type="match status" value="1"/>
</dbReference>
<dbReference type="SUPFAM" id="SSF81301">
    <property type="entry name" value="Nucleotidyltransferase"/>
    <property type="match status" value="1"/>
</dbReference>
<feature type="region of interest" description="Disordered" evidence="8">
    <location>
        <begin position="218"/>
        <end position="267"/>
    </location>
</feature>
<feature type="compositionally biased region" description="Basic and acidic residues" evidence="8">
    <location>
        <begin position="95"/>
        <end position="104"/>
    </location>
</feature>
<dbReference type="PROSITE" id="PS50172">
    <property type="entry name" value="BRCT"/>
    <property type="match status" value="1"/>
</dbReference>
<comment type="subcellular location">
    <subcellularLocation>
        <location evidence="7">Nucleus</location>
    </subcellularLocation>
</comment>
<dbReference type="InterPro" id="IPR002008">
    <property type="entry name" value="DNA_pol_X_beta-like"/>
</dbReference>
<feature type="region of interest" description="Disordered" evidence="8">
    <location>
        <begin position="70"/>
        <end position="148"/>
    </location>
</feature>
<keyword evidence="2 7" id="KW-0548">Nucleotidyltransferase</keyword>
<dbReference type="Proteomes" id="UP000431533">
    <property type="component" value="Unassembled WGS sequence"/>
</dbReference>
<dbReference type="GeneID" id="41980608"/>
<dbReference type="Gene3D" id="1.10.150.110">
    <property type="entry name" value="DNA polymerase beta, N-terminal domain-like"/>
    <property type="match status" value="1"/>
</dbReference>
<keyword evidence="4 7" id="KW-0239">DNA-directed DNA polymerase</keyword>
<dbReference type="SMART" id="SM00483">
    <property type="entry name" value="POLXc"/>
    <property type="match status" value="1"/>
</dbReference>
<proteinExistence type="inferred from homology"/>
<dbReference type="EMBL" id="QGMH01000004">
    <property type="protein sequence ID" value="TVY30749.1"/>
    <property type="molecule type" value="Genomic_DNA"/>
</dbReference>
<dbReference type="Pfam" id="PF14716">
    <property type="entry name" value="HHH_8"/>
    <property type="match status" value="1"/>
</dbReference>
<feature type="compositionally biased region" description="Low complexity" evidence="8">
    <location>
        <begin position="129"/>
        <end position="142"/>
    </location>
</feature>
<dbReference type="FunFam" id="3.30.210.10:FF:000005">
    <property type="entry name" value="DNA polymerase IV"/>
    <property type="match status" value="1"/>
</dbReference>
<dbReference type="InterPro" id="IPR018944">
    <property type="entry name" value="DNA_pol_lambd_fingers_domain"/>
</dbReference>
<comment type="catalytic activity">
    <reaction evidence="6 7">
        <text>DNA(n) + a 2'-deoxyribonucleoside 5'-triphosphate = DNA(n+1) + diphosphate</text>
        <dbReference type="Rhea" id="RHEA:22508"/>
        <dbReference type="Rhea" id="RHEA-COMP:17339"/>
        <dbReference type="Rhea" id="RHEA-COMP:17340"/>
        <dbReference type="ChEBI" id="CHEBI:33019"/>
        <dbReference type="ChEBI" id="CHEBI:61560"/>
        <dbReference type="ChEBI" id="CHEBI:173112"/>
        <dbReference type="EC" id="2.7.7.7"/>
    </reaction>
</comment>
<keyword evidence="1 7" id="KW-0808">Transferase</keyword>
<evidence type="ECO:0000256" key="3">
    <source>
        <dbReference type="ARBA" id="ARBA00022763"/>
    </source>
</evidence>
<dbReference type="InterPro" id="IPR027421">
    <property type="entry name" value="DNA_pol_lamdba_lyase_dom_sf"/>
</dbReference>
<accession>A0A8H8U506</accession>
<dbReference type="Gene3D" id="1.10.150.20">
    <property type="entry name" value="5' to 3' exonuclease, C-terminal subdomain"/>
    <property type="match status" value="1"/>
</dbReference>
<reference evidence="10 11" key="1">
    <citation type="submission" date="2018-05" db="EMBL/GenBank/DDBJ databases">
        <title>Genome sequencing and assembly of the regulated plant pathogen Lachnellula willkommii and related sister species for the development of diagnostic species identification markers.</title>
        <authorList>
            <person name="Giroux E."/>
            <person name="Bilodeau G."/>
        </authorList>
    </citation>
    <scope>NUCLEOTIDE SEQUENCE [LARGE SCALE GENOMIC DNA]</scope>
    <source>
        <strain evidence="10 11">CBS 185.66</strain>
    </source>
</reference>
<keyword evidence="3 7" id="KW-0227">DNA damage</keyword>
<dbReference type="InterPro" id="IPR043519">
    <property type="entry name" value="NT_sf"/>
</dbReference>
<evidence type="ECO:0000313" key="11">
    <source>
        <dbReference type="Proteomes" id="UP000431533"/>
    </source>
</evidence>
<dbReference type="PRINTS" id="PR00870">
    <property type="entry name" value="DNAPOLXBETA"/>
</dbReference>
<evidence type="ECO:0000256" key="6">
    <source>
        <dbReference type="ARBA" id="ARBA00049244"/>
    </source>
</evidence>
<dbReference type="GO" id="GO:0003677">
    <property type="term" value="F:DNA binding"/>
    <property type="evidence" value="ECO:0007669"/>
    <property type="project" value="UniProtKB-UniRule"/>
</dbReference>
<dbReference type="Gene3D" id="3.30.460.10">
    <property type="entry name" value="Beta Polymerase, domain 2"/>
    <property type="match status" value="1"/>
</dbReference>
<dbReference type="InterPro" id="IPR029398">
    <property type="entry name" value="PolB_thumb"/>
</dbReference>
<dbReference type="GO" id="GO:0005634">
    <property type="term" value="C:nucleus"/>
    <property type="evidence" value="ECO:0007669"/>
    <property type="project" value="UniProtKB-SubCell"/>
</dbReference>
<evidence type="ECO:0000259" key="9">
    <source>
        <dbReference type="PROSITE" id="PS50172"/>
    </source>
</evidence>
<dbReference type="InterPro" id="IPR022312">
    <property type="entry name" value="DNA_pol_X"/>
</dbReference>
<name>A0A8H8U506_9HELO</name>
<comment type="function">
    <text evidence="7">DNA polymerase that functions in several pathways of DNA repair. Involved in base excision repair (BER) responsible for repair of lesions that give rise to abasic (AP) sites in DNA. Also contributes to DNA double-strand break repair by non-homologous end joining and homologous recombination. Has both template-dependent and template-independent (terminal transferase) DNA polymerase activities. Has also a 5'-deoxyribose-5-phosphate lyase (dRP lyase) activity.</text>
</comment>
<evidence type="ECO:0000256" key="1">
    <source>
        <dbReference type="ARBA" id="ARBA00022679"/>
    </source>
</evidence>
<feature type="domain" description="BRCT" evidence="9">
    <location>
        <begin position="159"/>
        <end position="184"/>
    </location>
</feature>
<dbReference type="PANTHER" id="PTHR11276:SF29">
    <property type="entry name" value="DNA POLYMERASE TYPE-X FAMILY PROTEIN POL4"/>
    <property type="match status" value="1"/>
</dbReference>
<dbReference type="AlphaFoldDB" id="A0A8H8U506"/>
<comment type="similarity">
    <text evidence="7">Belongs to the DNA polymerase type-X family.</text>
</comment>
<dbReference type="GO" id="GO:0046872">
    <property type="term" value="F:metal ion binding"/>
    <property type="evidence" value="ECO:0007669"/>
    <property type="project" value="UniProtKB-UniRule"/>
</dbReference>
<dbReference type="Pfam" id="PF14792">
    <property type="entry name" value="DNA_pol_B_palm"/>
    <property type="match status" value="1"/>
</dbReference>
<feature type="compositionally biased region" description="Acidic residues" evidence="8">
    <location>
        <begin position="110"/>
        <end position="120"/>
    </location>
</feature>
<evidence type="ECO:0000313" key="10">
    <source>
        <dbReference type="EMBL" id="TVY30749.1"/>
    </source>
</evidence>
<dbReference type="Pfam" id="PF14791">
    <property type="entry name" value="DNA_pol_B_thumb"/>
    <property type="match status" value="1"/>
</dbReference>
<evidence type="ECO:0000256" key="2">
    <source>
        <dbReference type="ARBA" id="ARBA00022695"/>
    </source>
</evidence>
<dbReference type="OrthoDB" id="205514at2759"/>
<evidence type="ECO:0000256" key="5">
    <source>
        <dbReference type="ARBA" id="ARBA00023204"/>
    </source>
</evidence>
<dbReference type="InterPro" id="IPR028207">
    <property type="entry name" value="DNA_pol_B_palm_palm"/>
</dbReference>
<dbReference type="GO" id="GO:0006303">
    <property type="term" value="P:double-strand break repair via nonhomologous end joining"/>
    <property type="evidence" value="ECO:0007669"/>
    <property type="project" value="TreeGrafter"/>
</dbReference>
<comment type="caution">
    <text evidence="10">The sequence shown here is derived from an EMBL/GenBank/DDBJ whole genome shotgun (WGS) entry which is preliminary data.</text>
</comment>
<feature type="compositionally biased region" description="Basic residues" evidence="8">
    <location>
        <begin position="230"/>
        <end position="242"/>
    </location>
</feature>
<dbReference type="SUPFAM" id="SSF47802">
    <property type="entry name" value="DNA polymerase beta, N-terminal domain-like"/>
    <property type="match status" value="1"/>
</dbReference>
<dbReference type="InterPro" id="IPR037160">
    <property type="entry name" value="DNA_Pol_thumb_sf"/>
</dbReference>
<protein>
    <recommendedName>
        <fullName evidence="7">DNA polymerase</fullName>
        <ecNumber evidence="7">2.7.7.7</ecNumber>
    </recommendedName>
</protein>
<dbReference type="InterPro" id="IPR001357">
    <property type="entry name" value="BRCT_dom"/>
</dbReference>
<gene>
    <name evidence="10" type="primary">pol4</name>
    <name evidence="10" type="ORF">LHYA1_G000410</name>
</gene>
<dbReference type="EC" id="2.7.7.7" evidence="7"/>
<feature type="compositionally biased region" description="Basic and acidic residues" evidence="8">
    <location>
        <begin position="220"/>
        <end position="229"/>
    </location>
</feature>
<dbReference type="GO" id="GO:0003887">
    <property type="term" value="F:DNA-directed DNA polymerase activity"/>
    <property type="evidence" value="ECO:0007669"/>
    <property type="project" value="UniProtKB-UniRule"/>
</dbReference>
<evidence type="ECO:0000256" key="7">
    <source>
        <dbReference type="RuleBase" id="RU366014"/>
    </source>
</evidence>
<organism evidence="10 11">
    <name type="scientific">Lachnellula hyalina</name>
    <dbReference type="NCBI Taxonomy" id="1316788"/>
    <lineage>
        <taxon>Eukaryota</taxon>
        <taxon>Fungi</taxon>
        <taxon>Dikarya</taxon>
        <taxon>Ascomycota</taxon>
        <taxon>Pezizomycotina</taxon>
        <taxon>Leotiomycetes</taxon>
        <taxon>Helotiales</taxon>
        <taxon>Lachnaceae</taxon>
        <taxon>Lachnellula</taxon>
    </lineage>
</organism>
<dbReference type="RefSeq" id="XP_031009534.1">
    <property type="nucleotide sequence ID" value="XM_031145402.1"/>
</dbReference>
<sequence length="648" mass="73814">MALEFPPIYLLKAHFKDISELNALGKKIGVVFNTKEEAVKLFLAHEKLKSKVRIEWELRQIGITTEAVFRGPGLNHGEKEQTQKGSPPRKRRKVEKNSDGRDLIVLDSSTESEAESETESETERKSPRSSRTTSPSSPTLSRNFPTESDGFPAWDKDIIKVLGVAWYDDSVKAGQLLPTERYLVYEGRVVSAPKPAWRIHNKPHEPLKILPLPEATGAKPYDKYRDGRSKPHTTRGRIHTPHLIHETTSDREEESQIPDLPDDLKQPYSCKRQTPLHTPNDSFIAQLKLIKEARLLTDAEESSSEWSVRAYTGAISSIAAYPFSLTSARELSRLPGVGSSTVEYFKEWKRYGHITEVENMKKDERITTWRSFYGIFDVGAKTARDWYNKGWRDLDDVAQGFGSLSRSQQIGAKFYEEFEERMSRDEVENIGAVVLHEANRKEPGFEMVICGGYRRGKPDMGDVDVVLTHRDENATLNFIGRIRKRLEKTGHITHSLRQFDTNSKRGQDPLAWKGKVKPGGKKAGFDTLDKIFVAWQDPEWPSKAEDLERNPQAKNPNIHRRVDIIVTPWKTAGCAIVGWSGGNMFERDLRLYCRQELGYKFDSSGVRRLDNGDWVDLEAGADTLLEKEKKVFEGLGLKWIEPTMRCTE</sequence>
<keyword evidence="11" id="KW-1185">Reference proteome</keyword>
<evidence type="ECO:0000256" key="8">
    <source>
        <dbReference type="SAM" id="MobiDB-lite"/>
    </source>
</evidence>
<dbReference type="PRINTS" id="PR00869">
    <property type="entry name" value="DNAPOLX"/>
</dbReference>
<dbReference type="SUPFAM" id="SSF81585">
    <property type="entry name" value="PsbU/PolX domain-like"/>
    <property type="match status" value="1"/>
</dbReference>
<dbReference type="InterPro" id="IPR010996">
    <property type="entry name" value="HHH_MUS81"/>
</dbReference>
<evidence type="ECO:0000256" key="4">
    <source>
        <dbReference type="ARBA" id="ARBA00022932"/>
    </source>
</evidence>
<dbReference type="InterPro" id="IPR002054">
    <property type="entry name" value="DNA-dir_DNA_pol_X"/>
</dbReference>